<organism evidence="4 5">
    <name type="scientific">Betta splendens</name>
    <name type="common">Siamese fighting fish</name>
    <dbReference type="NCBI Taxonomy" id="158456"/>
    <lineage>
        <taxon>Eukaryota</taxon>
        <taxon>Metazoa</taxon>
        <taxon>Chordata</taxon>
        <taxon>Craniata</taxon>
        <taxon>Vertebrata</taxon>
        <taxon>Euteleostomi</taxon>
        <taxon>Actinopterygii</taxon>
        <taxon>Neopterygii</taxon>
        <taxon>Teleostei</taxon>
        <taxon>Neoteleostei</taxon>
        <taxon>Acanthomorphata</taxon>
        <taxon>Anabantaria</taxon>
        <taxon>Anabantiformes</taxon>
        <taxon>Anabantoidei</taxon>
        <taxon>Osphronemidae</taxon>
        <taxon>Betta</taxon>
    </lineage>
</organism>
<dbReference type="GO" id="GO:0003779">
    <property type="term" value="F:actin binding"/>
    <property type="evidence" value="ECO:0007669"/>
    <property type="project" value="UniProtKB-KW"/>
</dbReference>
<dbReference type="InterPro" id="IPR002108">
    <property type="entry name" value="ADF-H"/>
</dbReference>
<accession>A0A6P7PEH0</accession>
<evidence type="ECO:0000313" key="5">
    <source>
        <dbReference type="RefSeq" id="XP_029031252.1"/>
    </source>
</evidence>
<reference evidence="5" key="1">
    <citation type="submission" date="2025-08" db="UniProtKB">
        <authorList>
            <consortium name="RefSeq"/>
        </authorList>
    </citation>
    <scope>IDENTIFICATION</scope>
</reference>
<dbReference type="CDD" id="cd11286">
    <property type="entry name" value="ADF_cofilin_like"/>
    <property type="match status" value="1"/>
</dbReference>
<protein>
    <submittedName>
        <fullName evidence="5">Non-muscle cofilin 1-like</fullName>
    </submittedName>
</protein>
<dbReference type="KEGG" id="bspl:114870582"/>
<dbReference type="PANTHER" id="PTHR11913">
    <property type="entry name" value="COFILIN-RELATED"/>
    <property type="match status" value="1"/>
</dbReference>
<dbReference type="Pfam" id="PF00241">
    <property type="entry name" value="Cofilin_ADF"/>
    <property type="match status" value="1"/>
</dbReference>
<dbReference type="GeneID" id="114870582"/>
<comment type="similarity">
    <text evidence="1">Belongs to the actin-binding proteins ADF family.</text>
</comment>
<dbReference type="OrthoDB" id="10249245at2759"/>
<dbReference type="RefSeq" id="XP_029031252.1">
    <property type="nucleotide sequence ID" value="XM_029175419.2"/>
</dbReference>
<evidence type="ECO:0000256" key="1">
    <source>
        <dbReference type="ARBA" id="ARBA00006844"/>
    </source>
</evidence>
<dbReference type="InParanoid" id="A0A6P7PEH0"/>
<proteinExistence type="inferred from homology"/>
<dbReference type="GO" id="GO:0015629">
    <property type="term" value="C:actin cytoskeleton"/>
    <property type="evidence" value="ECO:0007669"/>
    <property type="project" value="InterPro"/>
</dbReference>
<evidence type="ECO:0000259" key="3">
    <source>
        <dbReference type="PROSITE" id="PS51263"/>
    </source>
</evidence>
<evidence type="ECO:0000256" key="2">
    <source>
        <dbReference type="ARBA" id="ARBA00023203"/>
    </source>
</evidence>
<dbReference type="PRINTS" id="PR00006">
    <property type="entry name" value="COFILIN"/>
</dbReference>
<sequence>MASGVKVCDEVKDIFNEMKVVKADSDPKERIRFVQLEIADGYIKIAKIHREKCLEGQDIYQFFLQLLKPKVCGYLLYDCHFNTSETGVKQELVFVMWAPEDAPIKKKMEYASSKDALKKTIGGTKHEMQINELADCNNRDQFAQMLGKNLTHLEGVPVRC</sequence>
<dbReference type="SMART" id="SM00102">
    <property type="entry name" value="ADF"/>
    <property type="match status" value="1"/>
</dbReference>
<dbReference type="InterPro" id="IPR029006">
    <property type="entry name" value="ADF-H/Gelsolin-like_dom_sf"/>
</dbReference>
<feature type="domain" description="ADF-H" evidence="3">
    <location>
        <begin position="2"/>
        <end position="146"/>
    </location>
</feature>
<dbReference type="InterPro" id="IPR017904">
    <property type="entry name" value="ADF/Cofilin"/>
</dbReference>
<dbReference type="CTD" id="406738"/>
<keyword evidence="2" id="KW-0009">Actin-binding</keyword>
<dbReference type="GO" id="GO:0030042">
    <property type="term" value="P:actin filament depolymerization"/>
    <property type="evidence" value="ECO:0007669"/>
    <property type="project" value="InterPro"/>
</dbReference>
<dbReference type="AlphaFoldDB" id="A0A6P7PEH0"/>
<evidence type="ECO:0000313" key="4">
    <source>
        <dbReference type="Proteomes" id="UP000515150"/>
    </source>
</evidence>
<gene>
    <name evidence="5" type="primary">cfl1l</name>
</gene>
<keyword evidence="4" id="KW-1185">Reference proteome</keyword>
<dbReference type="Gene3D" id="3.40.20.10">
    <property type="entry name" value="Severin"/>
    <property type="match status" value="1"/>
</dbReference>
<dbReference type="PROSITE" id="PS51263">
    <property type="entry name" value="ADF_H"/>
    <property type="match status" value="1"/>
</dbReference>
<name>A0A6P7PEH0_BETSP</name>
<dbReference type="Proteomes" id="UP000515150">
    <property type="component" value="Chromosome 15"/>
</dbReference>
<dbReference type="SUPFAM" id="SSF55753">
    <property type="entry name" value="Actin depolymerizing proteins"/>
    <property type="match status" value="1"/>
</dbReference>